<dbReference type="RefSeq" id="WP_119771035.1">
    <property type="nucleotide sequence ID" value="NZ_QYUO01000002.1"/>
</dbReference>
<name>A0A3A3FK40_9BURK</name>
<organism evidence="1 2">
    <name type="scientific">Noviherbaspirillum saxi</name>
    <dbReference type="NCBI Taxonomy" id="2320863"/>
    <lineage>
        <taxon>Bacteria</taxon>
        <taxon>Pseudomonadati</taxon>
        <taxon>Pseudomonadota</taxon>
        <taxon>Betaproteobacteria</taxon>
        <taxon>Burkholderiales</taxon>
        <taxon>Oxalobacteraceae</taxon>
        <taxon>Noviherbaspirillum</taxon>
    </lineage>
</organism>
<dbReference type="AlphaFoldDB" id="A0A3A3FK40"/>
<keyword evidence="2" id="KW-1185">Reference proteome</keyword>
<comment type="caution">
    <text evidence="1">The sequence shown here is derived from an EMBL/GenBank/DDBJ whole genome shotgun (WGS) entry which is preliminary data.</text>
</comment>
<sequence length="96" mass="11043">MPPDDWSAKQVRKNILAILNTRFLHYCHSGEGGNEAEEIERTRQKKSRAAMNNPFRLFAETTFVFLLSHDQSNISERHVIDQTMDTEVAPEIRTVG</sequence>
<evidence type="ECO:0000313" key="2">
    <source>
        <dbReference type="Proteomes" id="UP000265955"/>
    </source>
</evidence>
<reference evidence="2" key="1">
    <citation type="submission" date="2018-09" db="EMBL/GenBank/DDBJ databases">
        <authorList>
            <person name="Zhu H."/>
        </authorList>
    </citation>
    <scope>NUCLEOTIDE SEQUENCE [LARGE SCALE GENOMIC DNA]</scope>
    <source>
        <strain evidence="2">K1R23-30</strain>
    </source>
</reference>
<evidence type="ECO:0000313" key="1">
    <source>
        <dbReference type="EMBL" id="RJF95888.1"/>
    </source>
</evidence>
<proteinExistence type="predicted"/>
<gene>
    <name evidence="1" type="ORF">D3871_21245</name>
</gene>
<accession>A0A3A3FK40</accession>
<dbReference type="EMBL" id="QYUO01000002">
    <property type="protein sequence ID" value="RJF95888.1"/>
    <property type="molecule type" value="Genomic_DNA"/>
</dbReference>
<dbReference type="Proteomes" id="UP000265955">
    <property type="component" value="Unassembled WGS sequence"/>
</dbReference>
<protein>
    <submittedName>
        <fullName evidence="1">Uncharacterized protein</fullName>
    </submittedName>
</protein>